<keyword evidence="1 4" id="KW-0489">Methyltransferase</keyword>
<comment type="caution">
    <text evidence="4">The sequence shown here is derived from an EMBL/GenBank/DDBJ whole genome shotgun (WGS) entry which is preliminary data.</text>
</comment>
<dbReference type="Proteomes" id="UP000615593">
    <property type="component" value="Unassembled WGS sequence"/>
</dbReference>
<evidence type="ECO:0000256" key="2">
    <source>
        <dbReference type="ARBA" id="ARBA00022679"/>
    </source>
</evidence>
<keyword evidence="2" id="KW-0808">Transferase</keyword>
<dbReference type="PANTHER" id="PTHR46429">
    <property type="entry name" value="23S RRNA (GUANOSINE-2'-O-)-METHYLTRANSFERASE RLMB"/>
    <property type="match status" value="1"/>
</dbReference>
<dbReference type="PANTHER" id="PTHR46429:SF1">
    <property type="entry name" value="23S RRNA (GUANOSINE-2'-O-)-METHYLTRANSFERASE RLMB"/>
    <property type="match status" value="1"/>
</dbReference>
<organism evidence="4 5">
    <name type="scientific">Mesonia mobilis</name>
    <dbReference type="NCBI Taxonomy" id="369791"/>
    <lineage>
        <taxon>Bacteria</taxon>
        <taxon>Pseudomonadati</taxon>
        <taxon>Bacteroidota</taxon>
        <taxon>Flavobacteriia</taxon>
        <taxon>Flavobacteriales</taxon>
        <taxon>Flavobacteriaceae</taxon>
        <taxon>Mesonia</taxon>
    </lineage>
</organism>
<keyword evidence="5" id="KW-1185">Reference proteome</keyword>
<sequence length="179" mass="20091">MEHRKLKNSELERKSVEEFKNSAKTPLIIILDNIRSLNNIGSVFRTADAFLIEKIYLCGITATPPHKDIHKTALGATETVTWEYAENTLDVMKKLQQENVEILAIEQAENATMLDDFSPETGKTYAVVFGNEVKGVQQEVVSKSDRVIEIPQFGSKHSLNISVSTGVVVWDLFAKIKQQ</sequence>
<protein>
    <submittedName>
        <fullName evidence="4">RNA methyltransferase</fullName>
    </submittedName>
</protein>
<dbReference type="InterPro" id="IPR029026">
    <property type="entry name" value="tRNA_m1G_MTases_N"/>
</dbReference>
<evidence type="ECO:0000313" key="4">
    <source>
        <dbReference type="EMBL" id="GGZ45882.1"/>
    </source>
</evidence>
<reference evidence="5" key="1">
    <citation type="journal article" date="2019" name="Int. J. Syst. Evol. Microbiol.">
        <title>The Global Catalogue of Microorganisms (GCM) 10K type strain sequencing project: providing services to taxonomists for standard genome sequencing and annotation.</title>
        <authorList>
            <consortium name="The Broad Institute Genomics Platform"/>
            <consortium name="The Broad Institute Genome Sequencing Center for Infectious Disease"/>
            <person name="Wu L."/>
            <person name="Ma J."/>
        </authorList>
    </citation>
    <scope>NUCLEOTIDE SEQUENCE [LARGE SCALE GENOMIC DNA]</scope>
    <source>
        <strain evidence="5">KCTC 12708</strain>
    </source>
</reference>
<feature type="domain" description="tRNA/rRNA methyltransferase SpoU type" evidence="3">
    <location>
        <begin position="27"/>
        <end position="169"/>
    </location>
</feature>
<gene>
    <name evidence="4" type="ORF">GCM10008088_04010</name>
</gene>
<name>A0ABQ3BHV2_9FLAO</name>
<dbReference type="SUPFAM" id="SSF75217">
    <property type="entry name" value="alpha/beta knot"/>
    <property type="match status" value="1"/>
</dbReference>
<proteinExistence type="predicted"/>
<dbReference type="RefSeq" id="WP_027886015.1">
    <property type="nucleotide sequence ID" value="NZ_BMWY01000001.1"/>
</dbReference>
<evidence type="ECO:0000313" key="5">
    <source>
        <dbReference type="Proteomes" id="UP000615593"/>
    </source>
</evidence>
<dbReference type="Gene3D" id="3.40.1280.10">
    <property type="match status" value="1"/>
</dbReference>
<dbReference type="GeneID" id="94368046"/>
<dbReference type="InterPro" id="IPR029028">
    <property type="entry name" value="Alpha/beta_knot_MTases"/>
</dbReference>
<evidence type="ECO:0000256" key="1">
    <source>
        <dbReference type="ARBA" id="ARBA00022603"/>
    </source>
</evidence>
<dbReference type="Pfam" id="PF00588">
    <property type="entry name" value="SpoU_methylase"/>
    <property type="match status" value="1"/>
</dbReference>
<evidence type="ECO:0000259" key="3">
    <source>
        <dbReference type="Pfam" id="PF00588"/>
    </source>
</evidence>
<dbReference type="CDD" id="cd18097">
    <property type="entry name" value="SpoU-like"/>
    <property type="match status" value="1"/>
</dbReference>
<dbReference type="EMBL" id="BMWY01000001">
    <property type="protein sequence ID" value="GGZ45882.1"/>
    <property type="molecule type" value="Genomic_DNA"/>
</dbReference>
<dbReference type="InterPro" id="IPR001537">
    <property type="entry name" value="SpoU_MeTrfase"/>
</dbReference>
<accession>A0ABQ3BHV2</accession>
<dbReference type="GO" id="GO:0008168">
    <property type="term" value="F:methyltransferase activity"/>
    <property type="evidence" value="ECO:0007669"/>
    <property type="project" value="UniProtKB-KW"/>
</dbReference>
<dbReference type="InterPro" id="IPR004441">
    <property type="entry name" value="rRNA_MeTrfase_TrmH"/>
</dbReference>
<dbReference type="GO" id="GO:0032259">
    <property type="term" value="P:methylation"/>
    <property type="evidence" value="ECO:0007669"/>
    <property type="project" value="UniProtKB-KW"/>
</dbReference>